<dbReference type="EMBL" id="CP059472">
    <property type="protein sequence ID" value="QMS98166.1"/>
    <property type="molecule type" value="Genomic_DNA"/>
</dbReference>
<sequence length="139" mass="15973">MKQIITSLLVFSSITLFSQRVNFKKNKVFFDKKEILDYEIGGTFGATNYDLYEIEPHKRIIVLIDNNGGTPREHLDDYVQIKFITSGTNADVRGNIIDAIKLLVKNEVITENGKLDESKIELFVKNYDENISNRTIISR</sequence>
<reference evidence="4" key="2">
    <citation type="submission" date="2020-07" db="EMBL/GenBank/DDBJ databases">
        <title>Flavobacterium sp. xlx-214.</title>
        <authorList>
            <person name="Yang C."/>
        </authorList>
    </citation>
    <scope>NUCLEOTIDE SEQUENCE [LARGE SCALE GENOMIC DNA]</scope>
    <source>
        <strain evidence="4">CX-624</strain>
    </source>
</reference>
<keyword evidence="4" id="KW-1185">Reference proteome</keyword>
<dbReference type="RefSeq" id="WP_181886548.1">
    <property type="nucleotide sequence ID" value="NZ_CP059472.1"/>
</dbReference>
<dbReference type="EMBL" id="JACEUX010000001">
    <property type="protein sequence ID" value="MBA5246468.1"/>
    <property type="molecule type" value="Genomic_DNA"/>
</dbReference>
<evidence type="ECO:0000313" key="4">
    <source>
        <dbReference type="Proteomes" id="UP000539710"/>
    </source>
</evidence>
<evidence type="ECO:0000313" key="2">
    <source>
        <dbReference type="EMBL" id="QMS98166.1"/>
    </source>
</evidence>
<proteinExistence type="predicted"/>
<name>A0A7D7QXR5_9FLAO</name>
<dbReference type="Proteomes" id="UP000539710">
    <property type="component" value="Unassembled WGS sequence"/>
</dbReference>
<organism evidence="2 3">
    <name type="scientific">Marnyiella aurantia</name>
    <dbReference type="NCBI Taxonomy" id="2758037"/>
    <lineage>
        <taxon>Bacteria</taxon>
        <taxon>Pseudomonadati</taxon>
        <taxon>Bacteroidota</taxon>
        <taxon>Flavobacteriia</taxon>
        <taxon>Flavobacteriales</taxon>
        <taxon>Weeksellaceae</taxon>
        <taxon>Marnyiella</taxon>
    </lineage>
</organism>
<protein>
    <submittedName>
        <fullName evidence="2">Uncharacterized protein</fullName>
    </submittedName>
</protein>
<reference evidence="2 3" key="1">
    <citation type="submission" date="2020-07" db="EMBL/GenBank/DDBJ databases">
        <title>Chryseobacterium sp.cx-624.</title>
        <authorList>
            <person name="Yang C."/>
        </authorList>
    </citation>
    <scope>NUCLEOTIDE SEQUENCE [LARGE SCALE GENOMIC DNA]</scope>
    <source>
        <strain evidence="3">cx-624</strain>
        <strain evidence="2">Cx-624</strain>
    </source>
</reference>
<evidence type="ECO:0000313" key="3">
    <source>
        <dbReference type="Proteomes" id="UP000515349"/>
    </source>
</evidence>
<dbReference type="KEGG" id="cbau:H1R16_10755"/>
<dbReference type="AlphaFoldDB" id="A0A7D7QXR5"/>
<evidence type="ECO:0000313" key="1">
    <source>
        <dbReference type="EMBL" id="MBA5246468.1"/>
    </source>
</evidence>
<reference evidence="1" key="3">
    <citation type="submission" date="2020-07" db="EMBL/GenBank/DDBJ databases">
        <authorList>
            <person name="Yang C."/>
        </authorList>
    </citation>
    <scope>NUCLEOTIDE SEQUENCE</scope>
    <source>
        <strain evidence="1">Cx-624</strain>
    </source>
</reference>
<dbReference type="Proteomes" id="UP000515349">
    <property type="component" value="Chromosome"/>
</dbReference>
<gene>
    <name evidence="2" type="ORF">H1R16_10755</name>
    <name evidence="1" type="ORF">H2507_04710</name>
</gene>
<accession>A0A7D7QXR5</accession>